<dbReference type="PANTHER" id="PTHR47487">
    <property type="entry name" value="OS06G0651300 PROTEIN-RELATED"/>
    <property type="match status" value="1"/>
</dbReference>
<dbReference type="EMBL" id="JACEIK010000935">
    <property type="protein sequence ID" value="MCD7464065.1"/>
    <property type="molecule type" value="Genomic_DNA"/>
</dbReference>
<feature type="compositionally biased region" description="Gly residues" evidence="1">
    <location>
        <begin position="195"/>
        <end position="208"/>
    </location>
</feature>
<feature type="region of interest" description="Disordered" evidence="1">
    <location>
        <begin position="195"/>
        <end position="260"/>
    </location>
</feature>
<protein>
    <recommendedName>
        <fullName evidence="4">U1-type domain-containing protein</fullName>
    </recommendedName>
</protein>
<feature type="region of interest" description="Disordered" evidence="1">
    <location>
        <begin position="1"/>
        <end position="112"/>
    </location>
</feature>
<dbReference type="Gene3D" id="3.30.160.60">
    <property type="entry name" value="Classic Zinc Finger"/>
    <property type="match status" value="1"/>
</dbReference>
<name>A0ABS8SZC5_DATST</name>
<feature type="compositionally biased region" description="Polar residues" evidence="1">
    <location>
        <begin position="102"/>
        <end position="111"/>
    </location>
</feature>
<feature type="compositionally biased region" description="Polar residues" evidence="1">
    <location>
        <begin position="1"/>
        <end position="22"/>
    </location>
</feature>
<feature type="compositionally biased region" description="Low complexity" evidence="1">
    <location>
        <begin position="57"/>
        <end position="71"/>
    </location>
</feature>
<reference evidence="2 3" key="1">
    <citation type="journal article" date="2021" name="BMC Genomics">
        <title>Datura genome reveals duplications of psychoactive alkaloid biosynthetic genes and high mutation rate following tissue culture.</title>
        <authorList>
            <person name="Rajewski A."/>
            <person name="Carter-House D."/>
            <person name="Stajich J."/>
            <person name="Litt A."/>
        </authorList>
    </citation>
    <scope>NUCLEOTIDE SEQUENCE [LARGE SCALE GENOMIC DNA]</scope>
    <source>
        <strain evidence="2">AR-01</strain>
    </source>
</reference>
<accession>A0ABS8SZC5</accession>
<dbReference type="InterPro" id="IPR036236">
    <property type="entry name" value="Znf_C2H2_sf"/>
</dbReference>
<comment type="caution">
    <text evidence="2">The sequence shown here is derived from an EMBL/GenBank/DDBJ whole genome shotgun (WGS) entry which is preliminary data.</text>
</comment>
<dbReference type="SUPFAM" id="SSF57667">
    <property type="entry name" value="beta-beta-alpha zinc fingers"/>
    <property type="match status" value="1"/>
</dbReference>
<proteinExistence type="predicted"/>
<evidence type="ECO:0000256" key="1">
    <source>
        <dbReference type="SAM" id="MobiDB-lite"/>
    </source>
</evidence>
<feature type="compositionally biased region" description="Low complexity" evidence="1">
    <location>
        <begin position="35"/>
        <end position="50"/>
    </location>
</feature>
<organism evidence="2 3">
    <name type="scientific">Datura stramonium</name>
    <name type="common">Jimsonweed</name>
    <name type="synonym">Common thornapple</name>
    <dbReference type="NCBI Taxonomy" id="4076"/>
    <lineage>
        <taxon>Eukaryota</taxon>
        <taxon>Viridiplantae</taxon>
        <taxon>Streptophyta</taxon>
        <taxon>Embryophyta</taxon>
        <taxon>Tracheophyta</taxon>
        <taxon>Spermatophyta</taxon>
        <taxon>Magnoliopsida</taxon>
        <taxon>eudicotyledons</taxon>
        <taxon>Gunneridae</taxon>
        <taxon>Pentapetalae</taxon>
        <taxon>asterids</taxon>
        <taxon>lamiids</taxon>
        <taxon>Solanales</taxon>
        <taxon>Solanaceae</taxon>
        <taxon>Solanoideae</taxon>
        <taxon>Datureae</taxon>
        <taxon>Datura</taxon>
    </lineage>
</organism>
<gene>
    <name evidence="2" type="ORF">HAX54_051995</name>
</gene>
<evidence type="ECO:0008006" key="4">
    <source>
        <dbReference type="Google" id="ProtNLM"/>
    </source>
</evidence>
<keyword evidence="3" id="KW-1185">Reference proteome</keyword>
<dbReference type="Proteomes" id="UP000823775">
    <property type="component" value="Unassembled WGS sequence"/>
</dbReference>
<evidence type="ECO:0000313" key="3">
    <source>
        <dbReference type="Proteomes" id="UP000823775"/>
    </source>
</evidence>
<feature type="compositionally biased region" description="Basic residues" evidence="1">
    <location>
        <begin position="224"/>
        <end position="252"/>
    </location>
</feature>
<dbReference type="PANTHER" id="PTHR47487:SF12">
    <property type="entry name" value="GLUTENIN, HIGH MOLECULAR WEIGHT SUBUNIT DX5-LIKE"/>
    <property type="match status" value="1"/>
</dbReference>
<sequence length="358" mass="39220">MDFSSQQNQYPYPASQFHNPSRFQAYDRQSYYSNHQYQQDTHQQKQQPQQHYHHQQRQQYQQSQQQYSSYYAPNHSNSYPPQHPQTHQQWHHQEPPIHPPGVSSQPYSASHGQAHFQLPNQQNGYHLPQRTNGVGLGLNPDAVVAVAALGQLTQLAGSVGAAERLRGGLHGQSWYPQAQGFRPVIGGPVTYTGPGLGSGTFPGHGPGPSGLLSHAGQSLDKGGGRRRSGGHSRGGGRRRGGGHSKGGGRRRGGGRDKISNSAGVGRCEVCKIDCGCLGILKLHLSGKRHKRNLEKLEANENRTVGDLQNVQKPSSDLKPGTDVKPDNLLVEQETKQNPPQNIPLDTVPSENKVETAEK</sequence>
<evidence type="ECO:0000313" key="2">
    <source>
        <dbReference type="EMBL" id="MCD7464065.1"/>
    </source>
</evidence>
<feature type="region of interest" description="Disordered" evidence="1">
    <location>
        <begin position="333"/>
        <end position="358"/>
    </location>
</feature>